<evidence type="ECO:0008006" key="3">
    <source>
        <dbReference type="Google" id="ProtNLM"/>
    </source>
</evidence>
<keyword evidence="2" id="KW-1185">Reference proteome</keyword>
<organism evidence="1 2">
    <name type="scientific">Solea senegalensis</name>
    <name type="common">Senegalese sole</name>
    <dbReference type="NCBI Taxonomy" id="28829"/>
    <lineage>
        <taxon>Eukaryota</taxon>
        <taxon>Metazoa</taxon>
        <taxon>Chordata</taxon>
        <taxon>Craniata</taxon>
        <taxon>Vertebrata</taxon>
        <taxon>Euteleostomi</taxon>
        <taxon>Actinopterygii</taxon>
        <taxon>Neopterygii</taxon>
        <taxon>Teleostei</taxon>
        <taxon>Neoteleostei</taxon>
        <taxon>Acanthomorphata</taxon>
        <taxon>Carangaria</taxon>
        <taxon>Pleuronectiformes</taxon>
        <taxon>Pleuronectoidei</taxon>
        <taxon>Soleidae</taxon>
        <taxon>Solea</taxon>
    </lineage>
</organism>
<protein>
    <recommendedName>
        <fullName evidence="3">PB1 domain-containing protein</fullName>
    </recommendedName>
</protein>
<proteinExistence type="predicted"/>
<sequence>MSNPVHLRVVLGGDDARKLSLMSGIPASVDQLVHEIKTAFGLVQQFRLQYKDADFGNEYVNLISTSEIRDRDTVKVVFFACEETISSIPGTLPPCSTSTPLTSPNISQSSVNSFSSQSLDEDGFSSDHSFGSADTIILDPSPESRTSSWPPVFIVPNFSYFADILLQRANAEFRENGTLPTPPPKLRMDILEGMAEQIFKYTAYPSDSQIEEAAEVLVHVHPCLRERGTRAGHEGWKQYLKTKVANFRTKLCKIGYPEVSVNSLKNKRKGQEKPAANIKKPRKAEVNFLPSLPYGETRESLKIESVALLTEVKKRHNEAVVKQKMQKTFSYRRQEVVQDSPLVSDFVNRWPALFTVSEINAEFMRITTLPLQAKFLGEVDKYTPNLMKVFSSRGGAAGKKIRLLMAPTTKSEDIEVKRDCVLQGLCAYLNEDSNTIIKKYLSSSGRHVRANEITPRYQELTNRVAPHYQELQEPITARHELPRFDRSQSVSLQSFERRYFVQTVIFCCI</sequence>
<accession>A0AAV6PCX7</accession>
<evidence type="ECO:0000313" key="1">
    <source>
        <dbReference type="EMBL" id="KAG7455577.1"/>
    </source>
</evidence>
<dbReference type="AlphaFoldDB" id="A0AAV6PCX7"/>
<reference evidence="1 2" key="1">
    <citation type="journal article" date="2021" name="Sci. Rep.">
        <title>Chromosome anchoring in Senegalese sole (Solea senegalensis) reveals sex-associated markers and genome rearrangements in flatfish.</title>
        <authorList>
            <person name="Guerrero-Cozar I."/>
            <person name="Gomez-Garrido J."/>
            <person name="Berbel C."/>
            <person name="Martinez-Blanch J.F."/>
            <person name="Alioto T."/>
            <person name="Claros M.G."/>
            <person name="Gagnaire P.A."/>
            <person name="Manchado M."/>
        </authorList>
    </citation>
    <scope>NUCLEOTIDE SEQUENCE [LARGE SCALE GENOMIC DNA]</scope>
    <source>
        <strain evidence="1">Sse05_10M</strain>
    </source>
</reference>
<dbReference type="PANTHER" id="PTHR31025">
    <property type="entry name" value="SI:CH211-196P9.1-RELATED"/>
    <property type="match status" value="1"/>
</dbReference>
<dbReference type="Proteomes" id="UP000693946">
    <property type="component" value="Unassembled WGS sequence"/>
</dbReference>
<dbReference type="PANTHER" id="PTHR31025:SF27">
    <property type="entry name" value="SI:CH211-193K19.2-RELATED"/>
    <property type="match status" value="1"/>
</dbReference>
<name>A0AAV6PCX7_SOLSE</name>
<gene>
    <name evidence="1" type="ORF">JOB18_046401</name>
</gene>
<comment type="caution">
    <text evidence="1">The sequence shown here is derived from an EMBL/GenBank/DDBJ whole genome shotgun (WGS) entry which is preliminary data.</text>
</comment>
<dbReference type="EMBL" id="JAGKHQ010001518">
    <property type="protein sequence ID" value="KAG7455577.1"/>
    <property type="molecule type" value="Genomic_DNA"/>
</dbReference>
<evidence type="ECO:0000313" key="2">
    <source>
        <dbReference type="Proteomes" id="UP000693946"/>
    </source>
</evidence>